<feature type="non-terminal residue" evidence="2">
    <location>
        <position position="1"/>
    </location>
</feature>
<evidence type="ECO:0000259" key="1">
    <source>
        <dbReference type="Pfam" id="PF18962"/>
    </source>
</evidence>
<dbReference type="NCBIfam" id="TIGR04183">
    <property type="entry name" value="Por_Secre_tail"/>
    <property type="match status" value="1"/>
</dbReference>
<dbReference type="AlphaFoldDB" id="A0A0F8YB64"/>
<dbReference type="Pfam" id="PF18962">
    <property type="entry name" value="Por_Secre_tail"/>
    <property type="match status" value="1"/>
</dbReference>
<comment type="caution">
    <text evidence="2">The sequence shown here is derived from an EMBL/GenBank/DDBJ whole genome shotgun (WGS) entry which is preliminary data.</text>
</comment>
<sequence length="53" mass="6167">VELLDLSGKLIRRKQVDNQRAEVRMQVSSFQNGFYLLRITYGDSVTIKKLIIL</sequence>
<proteinExistence type="predicted"/>
<organism evidence="2">
    <name type="scientific">marine sediment metagenome</name>
    <dbReference type="NCBI Taxonomy" id="412755"/>
    <lineage>
        <taxon>unclassified sequences</taxon>
        <taxon>metagenomes</taxon>
        <taxon>ecological metagenomes</taxon>
    </lineage>
</organism>
<evidence type="ECO:0000313" key="2">
    <source>
        <dbReference type="EMBL" id="KKK78633.1"/>
    </source>
</evidence>
<protein>
    <recommendedName>
        <fullName evidence="1">Secretion system C-terminal sorting domain-containing protein</fullName>
    </recommendedName>
</protein>
<name>A0A0F8YB64_9ZZZZ</name>
<dbReference type="InterPro" id="IPR026444">
    <property type="entry name" value="Secre_tail"/>
</dbReference>
<feature type="domain" description="Secretion system C-terminal sorting" evidence="1">
    <location>
        <begin position="1"/>
        <end position="52"/>
    </location>
</feature>
<dbReference type="EMBL" id="LAZR01054405">
    <property type="protein sequence ID" value="KKK78633.1"/>
    <property type="molecule type" value="Genomic_DNA"/>
</dbReference>
<reference evidence="2" key="1">
    <citation type="journal article" date="2015" name="Nature">
        <title>Complex archaea that bridge the gap between prokaryotes and eukaryotes.</title>
        <authorList>
            <person name="Spang A."/>
            <person name="Saw J.H."/>
            <person name="Jorgensen S.L."/>
            <person name="Zaremba-Niedzwiedzka K."/>
            <person name="Martijn J."/>
            <person name="Lind A.E."/>
            <person name="van Eijk R."/>
            <person name="Schleper C."/>
            <person name="Guy L."/>
            <person name="Ettema T.J."/>
        </authorList>
    </citation>
    <scope>NUCLEOTIDE SEQUENCE</scope>
</reference>
<accession>A0A0F8YB64</accession>
<gene>
    <name evidence="2" type="ORF">LCGC14_2841640</name>
</gene>